<sequence length="293" mass="32604">MNRDPVSTHLLETFVEVARLGSVSEAASLLGRSQPAISQRIRQLEDELGVALFRPQGRGVVLTRDGESVLDYAREILAKLRAFPRLIDAQSTEPRGILRIGALATVARYVLVDAIHQMVSEHADVQIRVEVGLEHDLLAKLRDGWLDLVYFIGDIDSTGLQTRHLRDVPIVVASKAGTFAKRPTLKTLSEHRLLIWAGARDPSFSQVEKHARTKGLYRKDTIEISHIDSLKALAELGTGYAVLPDYVLAPELAAGTLEIHPFPAFKLTFPFQVVWNPQTPFTQAMQVFDRKCV</sequence>
<dbReference type="OrthoDB" id="5317428at2"/>
<dbReference type="AlphaFoldDB" id="A0A5B8XV38"/>
<evidence type="ECO:0000259" key="5">
    <source>
        <dbReference type="PROSITE" id="PS50931"/>
    </source>
</evidence>
<dbReference type="Gene3D" id="1.10.10.10">
    <property type="entry name" value="Winged helix-like DNA-binding domain superfamily/Winged helix DNA-binding domain"/>
    <property type="match status" value="1"/>
</dbReference>
<dbReference type="Proteomes" id="UP000321595">
    <property type="component" value="Chromosome"/>
</dbReference>
<dbReference type="InterPro" id="IPR005119">
    <property type="entry name" value="LysR_subst-bd"/>
</dbReference>
<dbReference type="FunFam" id="1.10.10.10:FF:000001">
    <property type="entry name" value="LysR family transcriptional regulator"/>
    <property type="match status" value="1"/>
</dbReference>
<dbReference type="KEGG" id="bbae:FRD01_18950"/>
<dbReference type="PRINTS" id="PR00039">
    <property type="entry name" value="HTHLYSR"/>
</dbReference>
<proteinExistence type="inferred from homology"/>
<organism evidence="6 7">
    <name type="scientific">Microvenator marinus</name>
    <dbReference type="NCBI Taxonomy" id="2600177"/>
    <lineage>
        <taxon>Bacteria</taxon>
        <taxon>Deltaproteobacteria</taxon>
        <taxon>Bradymonadales</taxon>
        <taxon>Microvenatoraceae</taxon>
        <taxon>Microvenator</taxon>
    </lineage>
</organism>
<dbReference type="SUPFAM" id="SSF46785">
    <property type="entry name" value="Winged helix' DNA-binding domain"/>
    <property type="match status" value="1"/>
</dbReference>
<dbReference type="PANTHER" id="PTHR30126:SF40">
    <property type="entry name" value="HTH-TYPE TRANSCRIPTIONAL REGULATOR GLTR"/>
    <property type="match status" value="1"/>
</dbReference>
<evidence type="ECO:0000313" key="6">
    <source>
        <dbReference type="EMBL" id="QED29274.1"/>
    </source>
</evidence>
<accession>A0A5B8XV38</accession>
<dbReference type="RefSeq" id="WP_146962507.1">
    <property type="nucleotide sequence ID" value="NZ_CP042467.1"/>
</dbReference>
<protein>
    <submittedName>
        <fullName evidence="6">LysR family transcriptional regulator</fullName>
    </submittedName>
</protein>
<comment type="similarity">
    <text evidence="1">Belongs to the LysR transcriptional regulatory family.</text>
</comment>
<evidence type="ECO:0000256" key="2">
    <source>
        <dbReference type="ARBA" id="ARBA00023015"/>
    </source>
</evidence>
<dbReference type="GO" id="GO:0003700">
    <property type="term" value="F:DNA-binding transcription factor activity"/>
    <property type="evidence" value="ECO:0007669"/>
    <property type="project" value="InterPro"/>
</dbReference>
<keyword evidence="4" id="KW-0804">Transcription</keyword>
<dbReference type="InterPro" id="IPR036390">
    <property type="entry name" value="WH_DNA-bd_sf"/>
</dbReference>
<keyword evidence="3" id="KW-0238">DNA-binding</keyword>
<dbReference type="InterPro" id="IPR036388">
    <property type="entry name" value="WH-like_DNA-bd_sf"/>
</dbReference>
<dbReference type="EMBL" id="CP042467">
    <property type="protein sequence ID" value="QED29274.1"/>
    <property type="molecule type" value="Genomic_DNA"/>
</dbReference>
<dbReference type="InterPro" id="IPR000847">
    <property type="entry name" value="LysR_HTH_N"/>
</dbReference>
<evidence type="ECO:0000256" key="3">
    <source>
        <dbReference type="ARBA" id="ARBA00023125"/>
    </source>
</evidence>
<dbReference type="SUPFAM" id="SSF53850">
    <property type="entry name" value="Periplasmic binding protein-like II"/>
    <property type="match status" value="1"/>
</dbReference>
<keyword evidence="2" id="KW-0805">Transcription regulation</keyword>
<dbReference type="PANTHER" id="PTHR30126">
    <property type="entry name" value="HTH-TYPE TRANSCRIPTIONAL REGULATOR"/>
    <property type="match status" value="1"/>
</dbReference>
<dbReference type="Pfam" id="PF03466">
    <property type="entry name" value="LysR_substrate"/>
    <property type="match status" value="1"/>
</dbReference>
<evidence type="ECO:0000256" key="4">
    <source>
        <dbReference type="ARBA" id="ARBA00023163"/>
    </source>
</evidence>
<dbReference type="Gene3D" id="3.40.190.10">
    <property type="entry name" value="Periplasmic binding protein-like II"/>
    <property type="match status" value="2"/>
</dbReference>
<feature type="domain" description="HTH lysR-type" evidence="5">
    <location>
        <begin position="6"/>
        <end position="63"/>
    </location>
</feature>
<evidence type="ECO:0000256" key="1">
    <source>
        <dbReference type="ARBA" id="ARBA00009437"/>
    </source>
</evidence>
<evidence type="ECO:0000313" key="7">
    <source>
        <dbReference type="Proteomes" id="UP000321595"/>
    </source>
</evidence>
<reference evidence="6 7" key="1">
    <citation type="submission" date="2019-08" db="EMBL/GenBank/DDBJ databases">
        <authorList>
            <person name="Liang Q."/>
        </authorList>
    </citation>
    <scope>NUCLEOTIDE SEQUENCE [LARGE SCALE GENOMIC DNA]</scope>
    <source>
        <strain evidence="6 7">V1718</strain>
    </source>
</reference>
<name>A0A5B8XV38_9DELT</name>
<dbReference type="GO" id="GO:0000976">
    <property type="term" value="F:transcription cis-regulatory region binding"/>
    <property type="evidence" value="ECO:0007669"/>
    <property type="project" value="TreeGrafter"/>
</dbReference>
<gene>
    <name evidence="6" type="ORF">FRD01_18950</name>
</gene>
<dbReference type="Pfam" id="PF00126">
    <property type="entry name" value="HTH_1"/>
    <property type="match status" value="1"/>
</dbReference>
<dbReference type="CDD" id="cd05466">
    <property type="entry name" value="PBP2_LTTR_substrate"/>
    <property type="match status" value="1"/>
</dbReference>
<keyword evidence="7" id="KW-1185">Reference proteome</keyword>
<dbReference type="PROSITE" id="PS50931">
    <property type="entry name" value="HTH_LYSR"/>
    <property type="match status" value="1"/>
</dbReference>